<dbReference type="PANTHER" id="PTHR43737">
    <property type="entry name" value="BLL7424 PROTEIN"/>
    <property type="match status" value="1"/>
</dbReference>
<proteinExistence type="predicted"/>
<dbReference type="InterPro" id="IPR010869">
    <property type="entry name" value="DUF1501"/>
</dbReference>
<dbReference type="EMBL" id="CP036433">
    <property type="protein sequence ID" value="QDU96080.1"/>
    <property type="molecule type" value="Genomic_DNA"/>
</dbReference>
<evidence type="ECO:0000313" key="1">
    <source>
        <dbReference type="EMBL" id="QDU96080.1"/>
    </source>
</evidence>
<dbReference type="InterPro" id="IPR006311">
    <property type="entry name" value="TAT_signal"/>
</dbReference>
<evidence type="ECO:0000313" key="2">
    <source>
        <dbReference type="Proteomes" id="UP000317648"/>
    </source>
</evidence>
<dbReference type="Pfam" id="PF07394">
    <property type="entry name" value="DUF1501"/>
    <property type="match status" value="1"/>
</dbReference>
<dbReference type="Gene3D" id="3.40.720.10">
    <property type="entry name" value="Alkaline Phosphatase, subunit A"/>
    <property type="match status" value="1"/>
</dbReference>
<accession>A0A518DW70</accession>
<keyword evidence="2" id="KW-1185">Reference proteome</keyword>
<protein>
    <recommendedName>
        <fullName evidence="3">Sulfatase</fullName>
    </recommendedName>
</protein>
<name>A0A518DW70_9BACT</name>
<gene>
    <name evidence="1" type="ORF">Pla8534_38990</name>
</gene>
<evidence type="ECO:0008006" key="3">
    <source>
        <dbReference type="Google" id="ProtNLM"/>
    </source>
</evidence>
<dbReference type="SUPFAM" id="SSF53649">
    <property type="entry name" value="Alkaline phosphatase-like"/>
    <property type="match status" value="1"/>
</dbReference>
<organism evidence="1 2">
    <name type="scientific">Lignipirellula cremea</name>
    <dbReference type="NCBI Taxonomy" id="2528010"/>
    <lineage>
        <taxon>Bacteria</taxon>
        <taxon>Pseudomonadati</taxon>
        <taxon>Planctomycetota</taxon>
        <taxon>Planctomycetia</taxon>
        <taxon>Pirellulales</taxon>
        <taxon>Pirellulaceae</taxon>
        <taxon>Lignipirellula</taxon>
    </lineage>
</organism>
<dbReference type="Proteomes" id="UP000317648">
    <property type="component" value="Chromosome"/>
</dbReference>
<reference evidence="1 2" key="1">
    <citation type="submission" date="2019-02" db="EMBL/GenBank/DDBJ databases">
        <title>Deep-cultivation of Planctomycetes and their phenomic and genomic characterization uncovers novel biology.</title>
        <authorList>
            <person name="Wiegand S."/>
            <person name="Jogler M."/>
            <person name="Boedeker C."/>
            <person name="Pinto D."/>
            <person name="Vollmers J."/>
            <person name="Rivas-Marin E."/>
            <person name="Kohn T."/>
            <person name="Peeters S.H."/>
            <person name="Heuer A."/>
            <person name="Rast P."/>
            <person name="Oberbeckmann S."/>
            <person name="Bunk B."/>
            <person name="Jeske O."/>
            <person name="Meyerdierks A."/>
            <person name="Storesund J.E."/>
            <person name="Kallscheuer N."/>
            <person name="Luecker S."/>
            <person name="Lage O.M."/>
            <person name="Pohl T."/>
            <person name="Merkel B.J."/>
            <person name="Hornburger P."/>
            <person name="Mueller R.-W."/>
            <person name="Bruemmer F."/>
            <person name="Labrenz M."/>
            <person name="Spormann A.M."/>
            <person name="Op den Camp H."/>
            <person name="Overmann J."/>
            <person name="Amann R."/>
            <person name="Jetten M.S.M."/>
            <person name="Mascher T."/>
            <person name="Medema M.H."/>
            <person name="Devos D.P."/>
            <person name="Kaster A.-K."/>
            <person name="Ovreas L."/>
            <person name="Rohde M."/>
            <person name="Galperin M.Y."/>
            <person name="Jogler C."/>
        </authorList>
    </citation>
    <scope>NUCLEOTIDE SEQUENCE [LARGE SCALE GENOMIC DNA]</scope>
    <source>
        <strain evidence="1 2">Pla85_3_4</strain>
    </source>
</reference>
<dbReference type="PROSITE" id="PS51318">
    <property type="entry name" value="TAT"/>
    <property type="match status" value="1"/>
</dbReference>
<sequence>MQTFPFLADRRRFLTQTSLGLGAAALATLLRSDGSSFLRGAEGLAGGVHFRPRAKRVILLTQSGAPSQIDLFDAKPGLKDRQGEELPASIRRGQRLTTMTANQDRKPIAASEFRFARHGESGAQISELLPYTAGIADELCIIRSLHTEAINHDPGVTCLQTGVEQPGRPSIGAWVDYALGSENADLPAYAVFVSGGQPGDQPLYSRLWGAAFMPTQYQGVRFRGDGLLYLDNPPGVARQDRSRMIEAIAALNQIASQSNGDPGIVAQTRQYEMTERMQQAAPEAFDLSQESAATLEMYGPDASQRGTYAANCLLARRLLERDVRFVQLFHRGWDHHSKLSSRIREKCQQTDQPSAALVRDLRQRGLLEDTLVVWAGEFGRTVYSQGDLQADSYGRDHHPRCFSIWLAGGGVKPGVTWGTTDDFSYNIVDGGVSIHDLQATILHCLGLDHERLTYRHQGRDFRLTDISGSAQRQLLID</sequence>
<dbReference type="OrthoDB" id="127333at2"/>
<dbReference type="RefSeq" id="WP_145054752.1">
    <property type="nucleotide sequence ID" value="NZ_CP036433.1"/>
</dbReference>
<dbReference type="PANTHER" id="PTHR43737:SF1">
    <property type="entry name" value="DUF1501 DOMAIN-CONTAINING PROTEIN"/>
    <property type="match status" value="1"/>
</dbReference>
<dbReference type="AlphaFoldDB" id="A0A518DW70"/>
<dbReference type="InterPro" id="IPR017850">
    <property type="entry name" value="Alkaline_phosphatase_core_sf"/>
</dbReference>
<dbReference type="KEGG" id="lcre:Pla8534_38990"/>